<gene>
    <name evidence="1" type="ORF">AEK19_MT1307</name>
</gene>
<evidence type="ECO:0000313" key="1">
    <source>
        <dbReference type="EMBL" id="ART31508.1"/>
    </source>
</evidence>
<accession>A0A1Y0B291</accession>
<reference evidence="1" key="1">
    <citation type="submission" date="2017-03" db="EMBL/GenBank/DDBJ databases">
        <title>The mitochondrial genome of the carnivorous plant Utricularia reniformis (Lentibulariaceae): structure, comparative analysis and evolutionary landmarks.</title>
        <authorList>
            <person name="Silva S.R."/>
            <person name="Alvarenga D.O."/>
            <person name="Michael T.P."/>
            <person name="Miranda V.F.O."/>
            <person name="Varani A.M."/>
        </authorList>
    </citation>
    <scope>NUCLEOTIDE SEQUENCE</scope>
</reference>
<keyword evidence="1" id="KW-0496">Mitochondrion</keyword>
<protein>
    <submittedName>
        <fullName evidence="1">Uncharacterized protein</fullName>
    </submittedName>
</protein>
<sequence length="49" mass="5920">MSCERSNSFLLELTCMKHEIMVKNHRLLQIKWLSIRQLTSRLFCLLQNI</sequence>
<name>A0A1Y0B291_9LAMI</name>
<proteinExistence type="predicted"/>
<geneLocation type="mitochondrion" evidence="1"/>
<organism evidence="1">
    <name type="scientific">Utricularia reniformis</name>
    <dbReference type="NCBI Taxonomy" id="192314"/>
    <lineage>
        <taxon>Eukaryota</taxon>
        <taxon>Viridiplantae</taxon>
        <taxon>Streptophyta</taxon>
        <taxon>Embryophyta</taxon>
        <taxon>Tracheophyta</taxon>
        <taxon>Spermatophyta</taxon>
        <taxon>Magnoliopsida</taxon>
        <taxon>eudicotyledons</taxon>
        <taxon>Gunneridae</taxon>
        <taxon>Pentapetalae</taxon>
        <taxon>asterids</taxon>
        <taxon>lamiids</taxon>
        <taxon>Lamiales</taxon>
        <taxon>Lentibulariaceae</taxon>
        <taxon>Utricularia</taxon>
    </lineage>
</organism>
<dbReference type="AlphaFoldDB" id="A0A1Y0B291"/>
<dbReference type="EMBL" id="KY774314">
    <property type="protein sequence ID" value="ART31508.1"/>
    <property type="molecule type" value="Genomic_DNA"/>
</dbReference>